<dbReference type="InterPro" id="IPR029034">
    <property type="entry name" value="Cystine-knot_cytokine"/>
</dbReference>
<dbReference type="GO" id="GO:0051240">
    <property type="term" value="P:positive regulation of multicellular organismal process"/>
    <property type="evidence" value="ECO:0007669"/>
    <property type="project" value="UniProtKB-ARBA"/>
</dbReference>
<dbReference type="CDD" id="cd19397">
    <property type="entry name" value="TGF_beta_BMP7"/>
    <property type="match status" value="1"/>
</dbReference>
<sequence>MHLKMGTLLRRRASALLLAWGYCILAETTLSNITLDNEVHSSFIQRRLRSQERREMQREILSILGLPHRPRPHIYTKQNAAPMFMLDLYNAISTDGQQPAGFSYYKPVLTTKGPQMVTQQNSIFLNDADMVMSFVNLVELDQNVPSSRRNREFRFDLSHIPEGEAVSAAEFRIYKDYIGEHYENETFHVNVYQVLQEPPDSEEDLFLLDTRVVWAIEEGWLVFDITATSNQWVVNLDQNLGLQLALESMDGQSVNPRLVGLVWGSGLQDKQPFMVAFFKETEVRLRSVRSAHGHKGRNPNRSKNPRNAQDALKVAEAAAETLSTDPKQGCKKHELYVSFRDLGWQDWIIAPEGYAAYYCQGECSFPLNSYMNATNHAIVQTLVHFINPETVPKPCCAPTQLHGISVLYFDDSSNVILKKYRNMVVRACGCH</sequence>
<gene>
    <name evidence="19" type="primary">BMP7</name>
</gene>
<dbReference type="FunFam" id="2.10.90.10:FF:000003">
    <property type="entry name" value="Bone morphogenetic protein 5"/>
    <property type="match status" value="1"/>
</dbReference>
<evidence type="ECO:0000256" key="15">
    <source>
        <dbReference type="ARBA" id="ARBA00083455"/>
    </source>
</evidence>
<dbReference type="GO" id="GO:0008083">
    <property type="term" value="F:growth factor activity"/>
    <property type="evidence" value="ECO:0007669"/>
    <property type="project" value="UniProtKB-KW"/>
</dbReference>
<accession>A0A8C8GGP7</accession>
<reference evidence="19" key="1">
    <citation type="submission" date="2025-08" db="UniProtKB">
        <authorList>
            <consortium name="Ensembl"/>
        </authorList>
    </citation>
    <scope>IDENTIFICATION</scope>
</reference>
<feature type="domain" description="TGF-beta family profile" evidence="18">
    <location>
        <begin position="303"/>
        <end position="431"/>
    </location>
</feature>
<dbReference type="GO" id="GO:0001503">
    <property type="term" value="P:ossification"/>
    <property type="evidence" value="ECO:0007669"/>
    <property type="project" value="UniProtKB-KW"/>
</dbReference>
<keyword evidence="6" id="KW-0732">Signal</keyword>
<proteinExistence type="inferred from homology"/>
<dbReference type="PANTHER" id="PTHR11848:SF135">
    <property type="entry name" value="BONE MORPHOGENETIC PROTEIN 7"/>
    <property type="match status" value="1"/>
</dbReference>
<evidence type="ECO:0000256" key="8">
    <source>
        <dbReference type="ARBA" id="ARBA00022855"/>
    </source>
</evidence>
<dbReference type="InterPro" id="IPR001111">
    <property type="entry name" value="TGF-b_propeptide"/>
</dbReference>
<evidence type="ECO:0000256" key="9">
    <source>
        <dbReference type="ARBA" id="ARBA00023030"/>
    </source>
</evidence>
<evidence type="ECO:0000256" key="3">
    <source>
        <dbReference type="ARBA" id="ARBA00022473"/>
    </source>
</evidence>
<dbReference type="GO" id="GO:0048812">
    <property type="term" value="P:neuron projection morphogenesis"/>
    <property type="evidence" value="ECO:0007669"/>
    <property type="project" value="UniProtKB-ARBA"/>
</dbReference>
<dbReference type="FunFam" id="2.60.120.970:FF:000008">
    <property type="entry name" value="Bone morphogenetic protein 7"/>
    <property type="match status" value="1"/>
</dbReference>
<dbReference type="GO" id="GO:0098609">
    <property type="term" value="P:cell-cell adhesion"/>
    <property type="evidence" value="ECO:0007669"/>
    <property type="project" value="UniProtKB-ARBA"/>
</dbReference>
<evidence type="ECO:0000313" key="20">
    <source>
        <dbReference type="Proteomes" id="UP000694402"/>
    </source>
</evidence>
<keyword evidence="12" id="KW-0891">Chondrogenesis</keyword>
<evidence type="ECO:0000256" key="1">
    <source>
        <dbReference type="ARBA" id="ARBA00004613"/>
    </source>
</evidence>
<dbReference type="GO" id="GO:0045597">
    <property type="term" value="P:positive regulation of cell differentiation"/>
    <property type="evidence" value="ECO:0007669"/>
    <property type="project" value="UniProtKB-ARBA"/>
</dbReference>
<keyword evidence="7" id="KW-0221">Differentiation</keyword>
<dbReference type="Pfam" id="PF00688">
    <property type="entry name" value="TGFb_propeptide"/>
    <property type="match status" value="1"/>
</dbReference>
<dbReference type="GO" id="GO:0051216">
    <property type="term" value="P:cartilage development"/>
    <property type="evidence" value="ECO:0007669"/>
    <property type="project" value="UniProtKB-KW"/>
</dbReference>
<reference evidence="19" key="2">
    <citation type="submission" date="2025-09" db="UniProtKB">
        <authorList>
            <consortium name="Ensembl"/>
        </authorList>
    </citation>
    <scope>IDENTIFICATION</scope>
</reference>
<keyword evidence="4" id="KW-0202">Cytokine</keyword>
<evidence type="ECO:0000259" key="18">
    <source>
        <dbReference type="PROSITE" id="PS51362"/>
    </source>
</evidence>
<evidence type="ECO:0000313" key="19">
    <source>
        <dbReference type="Ensembl" id="ENSOTSP00005049931.1"/>
    </source>
</evidence>
<dbReference type="GO" id="GO:0005125">
    <property type="term" value="F:cytokine activity"/>
    <property type="evidence" value="ECO:0007669"/>
    <property type="project" value="UniProtKB-KW"/>
</dbReference>
<name>A0A8C8GGP7_ONCTS</name>
<evidence type="ECO:0000256" key="6">
    <source>
        <dbReference type="ARBA" id="ARBA00022729"/>
    </source>
</evidence>
<dbReference type="InterPro" id="IPR001839">
    <property type="entry name" value="TGF-b_C"/>
</dbReference>
<dbReference type="GO" id="GO:2000026">
    <property type="term" value="P:regulation of multicellular organismal development"/>
    <property type="evidence" value="ECO:0007669"/>
    <property type="project" value="UniProtKB-ARBA"/>
</dbReference>
<comment type="subcellular location">
    <subcellularLocation>
        <location evidence="1">Secreted</location>
    </subcellularLocation>
</comment>
<evidence type="ECO:0000256" key="5">
    <source>
        <dbReference type="ARBA" id="ARBA00022525"/>
    </source>
</evidence>
<dbReference type="GO" id="GO:0045893">
    <property type="term" value="P:positive regulation of DNA-templated transcription"/>
    <property type="evidence" value="ECO:0007669"/>
    <property type="project" value="UniProtKB-ARBA"/>
</dbReference>
<keyword evidence="10" id="KW-1015">Disulfide bond</keyword>
<dbReference type="PROSITE" id="PS00250">
    <property type="entry name" value="TGF_BETA_1"/>
    <property type="match status" value="1"/>
</dbReference>
<dbReference type="PROSITE" id="PS51362">
    <property type="entry name" value="TGF_BETA_2"/>
    <property type="match status" value="1"/>
</dbReference>
<dbReference type="GO" id="GO:0060485">
    <property type="term" value="P:mesenchyme development"/>
    <property type="evidence" value="ECO:0007669"/>
    <property type="project" value="UniProtKB-ARBA"/>
</dbReference>
<dbReference type="Pfam" id="PF00019">
    <property type="entry name" value="TGF_beta"/>
    <property type="match status" value="1"/>
</dbReference>
<evidence type="ECO:0000256" key="2">
    <source>
        <dbReference type="ARBA" id="ARBA00006656"/>
    </source>
</evidence>
<evidence type="ECO:0000256" key="14">
    <source>
        <dbReference type="ARBA" id="ARBA00071099"/>
    </source>
</evidence>
<organism evidence="19 20">
    <name type="scientific">Oncorhynchus tshawytscha</name>
    <name type="common">Chinook salmon</name>
    <name type="synonym">Salmo tshawytscha</name>
    <dbReference type="NCBI Taxonomy" id="74940"/>
    <lineage>
        <taxon>Eukaryota</taxon>
        <taxon>Metazoa</taxon>
        <taxon>Chordata</taxon>
        <taxon>Craniata</taxon>
        <taxon>Vertebrata</taxon>
        <taxon>Euteleostomi</taxon>
        <taxon>Actinopterygii</taxon>
        <taxon>Neopterygii</taxon>
        <taxon>Teleostei</taxon>
        <taxon>Protacanthopterygii</taxon>
        <taxon>Salmoniformes</taxon>
        <taxon>Salmonidae</taxon>
        <taxon>Salmoninae</taxon>
        <taxon>Oncorhynchus</taxon>
    </lineage>
</organism>
<evidence type="ECO:0000256" key="13">
    <source>
        <dbReference type="ARBA" id="ARBA00065115"/>
    </source>
</evidence>
<feature type="compositionally biased region" description="Basic residues" evidence="17">
    <location>
        <begin position="289"/>
        <end position="304"/>
    </location>
</feature>
<keyword evidence="5" id="KW-0964">Secreted</keyword>
<dbReference type="GO" id="GO:0030509">
    <property type="term" value="P:BMP signaling pathway"/>
    <property type="evidence" value="ECO:0007669"/>
    <property type="project" value="UniProtKB-ARBA"/>
</dbReference>
<evidence type="ECO:0000256" key="16">
    <source>
        <dbReference type="RuleBase" id="RU000354"/>
    </source>
</evidence>
<comment type="similarity">
    <text evidence="2 16">Belongs to the TGF-beta family.</text>
</comment>
<dbReference type="GO" id="GO:0001823">
    <property type="term" value="P:mesonephros development"/>
    <property type="evidence" value="ECO:0007669"/>
    <property type="project" value="UniProtKB-ARBA"/>
</dbReference>
<evidence type="ECO:0000256" key="4">
    <source>
        <dbReference type="ARBA" id="ARBA00022514"/>
    </source>
</evidence>
<keyword evidence="20" id="KW-1185">Reference proteome</keyword>
<dbReference type="Proteomes" id="UP000694402">
    <property type="component" value="Unassembled WGS sequence"/>
</dbReference>
<keyword evidence="3" id="KW-0217">Developmental protein</keyword>
<keyword evidence="9 16" id="KW-0339">Growth factor</keyword>
<dbReference type="InterPro" id="IPR015615">
    <property type="entry name" value="TGF-beta-rel"/>
</dbReference>
<evidence type="ECO:0000256" key="12">
    <source>
        <dbReference type="ARBA" id="ARBA00023188"/>
    </source>
</evidence>
<dbReference type="AlphaFoldDB" id="A0A8C8GGP7"/>
<comment type="subunit">
    <text evidence="13">Homodimer; disulfide-linked. Interacts with SOSTDC1. Interacts with TWSG1. Interacts with FBN1 (via N-terminal domain) and FBN2. Interacts with type I receptor ACVR1. Interacts with type II receptor ACVR2A. Interacts with NOG; this interaction inhibits canonical BMP signaling. Interacts with SCUBE3. Interacts with ERFE; the interaction inhibits BMP-induced transcription of HAMP. Interacts with TGFBR3.</text>
</comment>
<dbReference type="GO" id="GO:0045665">
    <property type="term" value="P:negative regulation of neuron differentiation"/>
    <property type="evidence" value="ECO:0007669"/>
    <property type="project" value="UniProtKB-ARBA"/>
</dbReference>
<keyword evidence="11" id="KW-0325">Glycoprotein</keyword>
<dbReference type="PANTHER" id="PTHR11848">
    <property type="entry name" value="TGF-BETA FAMILY"/>
    <property type="match status" value="1"/>
</dbReference>
<evidence type="ECO:0000256" key="7">
    <source>
        <dbReference type="ARBA" id="ARBA00022782"/>
    </source>
</evidence>
<protein>
    <recommendedName>
        <fullName evidence="14">Bone morphogenetic protein 7</fullName>
    </recommendedName>
    <alternativeName>
        <fullName evidence="15">Osteogenic protein 1</fullName>
    </alternativeName>
</protein>
<dbReference type="SMART" id="SM00204">
    <property type="entry name" value="TGFB"/>
    <property type="match status" value="1"/>
</dbReference>
<dbReference type="Gene3D" id="2.10.90.10">
    <property type="entry name" value="Cystine-knot cytokines"/>
    <property type="match status" value="1"/>
</dbReference>
<dbReference type="GO" id="GO:0009966">
    <property type="term" value="P:regulation of signal transduction"/>
    <property type="evidence" value="ECO:0007669"/>
    <property type="project" value="UniProtKB-ARBA"/>
</dbReference>
<dbReference type="GeneTree" id="ENSGT00940000156490"/>
<dbReference type="GO" id="GO:0008285">
    <property type="term" value="P:negative regulation of cell population proliferation"/>
    <property type="evidence" value="ECO:0007669"/>
    <property type="project" value="UniProtKB-ARBA"/>
</dbReference>
<dbReference type="GO" id="GO:0005615">
    <property type="term" value="C:extracellular space"/>
    <property type="evidence" value="ECO:0007669"/>
    <property type="project" value="UniProtKB-KW"/>
</dbReference>
<dbReference type="SUPFAM" id="SSF57501">
    <property type="entry name" value="Cystine-knot cytokines"/>
    <property type="match status" value="1"/>
</dbReference>
<evidence type="ECO:0000256" key="10">
    <source>
        <dbReference type="ARBA" id="ARBA00023157"/>
    </source>
</evidence>
<dbReference type="InterPro" id="IPR017948">
    <property type="entry name" value="TGFb_CS"/>
</dbReference>
<dbReference type="Ensembl" id="ENSOTST00005054283.2">
    <property type="protein sequence ID" value="ENSOTSP00005049931.1"/>
    <property type="gene ID" value="ENSOTSG00005024122.2"/>
</dbReference>
<evidence type="ECO:0000256" key="17">
    <source>
        <dbReference type="SAM" id="MobiDB-lite"/>
    </source>
</evidence>
<evidence type="ECO:0000256" key="11">
    <source>
        <dbReference type="ARBA" id="ARBA00023180"/>
    </source>
</evidence>
<keyword evidence="8" id="KW-0892">Osteogenesis</keyword>
<dbReference type="GO" id="GO:0001656">
    <property type="term" value="P:metanephros development"/>
    <property type="evidence" value="ECO:0007669"/>
    <property type="project" value="UniProtKB-ARBA"/>
</dbReference>
<dbReference type="Gene3D" id="2.60.120.970">
    <property type="match status" value="1"/>
</dbReference>
<feature type="region of interest" description="Disordered" evidence="17">
    <location>
        <begin position="289"/>
        <end position="310"/>
    </location>
</feature>